<dbReference type="PANTHER" id="PTHR43745:SF2">
    <property type="entry name" value="NITROREDUCTASE MJ1384-RELATED"/>
    <property type="match status" value="1"/>
</dbReference>
<dbReference type="Proteomes" id="UP000018217">
    <property type="component" value="Unassembled WGS sequence"/>
</dbReference>
<dbReference type="RefSeq" id="WP_023655398.1">
    <property type="nucleotide sequence ID" value="NZ_CAHS01000015.1"/>
</dbReference>
<comment type="caution">
    <text evidence="1">The sequence shown here is derived from an EMBL/GenBank/DDBJ whole genome shotgun (WGS) entry which is preliminary data.</text>
</comment>
<gene>
    <name evidence="1" type="ORF">EPIR_2245</name>
</gene>
<evidence type="ECO:0000313" key="1">
    <source>
        <dbReference type="EMBL" id="CCG87610.1"/>
    </source>
</evidence>
<evidence type="ECO:0000313" key="2">
    <source>
        <dbReference type="Proteomes" id="UP000018217"/>
    </source>
</evidence>
<dbReference type="AlphaFoldDB" id="V5Z9J6"/>
<keyword evidence="2" id="KW-1185">Reference proteome</keyword>
<dbReference type="Gene3D" id="3.40.109.10">
    <property type="entry name" value="NADH Oxidase"/>
    <property type="match status" value="2"/>
</dbReference>
<sequence length="430" mass="48705">MCSHTIFSPAILINRHSVLPEELIPLKEALGWTCGKKNSSHNGIQKRYIPSAGARYPTEVLALYLADGVYQLYYYDVDEHKMYSTFNSGQAGLGEIFADHKANEKEVVIIFASVLWRTLERYGLRGYRYCLIETGCMASQLNKTTGAVNGHIALKTPTENLDKHLGLSCSTPAMATCKLELNSLKGVKKFKIAEKKGVQYIDEQTPTMNPLLKRVEKFHRKAMKKVTRIAVPASMSFSEYEKRESANHFSERLLSNDDISLIKRHLVEQCRNHENERHEHLDIVILSVDEDKFINPVMLWVRNEGVKEISLPYRSVDISSFTDNVFQQQEIVKRSSVIVMVGMSTCLTDCFDYGYFSRMSLKAGMLIADLYRLADSADIGTTTIGGFSDAQFVGKLGLDNFYPLIAQIYGKTSERDIKEDSRVLLTSERF</sequence>
<evidence type="ECO:0008006" key="3">
    <source>
        <dbReference type="Google" id="ProtNLM"/>
    </source>
</evidence>
<dbReference type="InterPro" id="IPR052544">
    <property type="entry name" value="Bacteriocin_Proc_Enz"/>
</dbReference>
<dbReference type="STRING" id="1161919.EPIR_2245"/>
<organism evidence="1 2">
    <name type="scientific">Erwinia piriflorinigrans CFBP 5888</name>
    <dbReference type="NCBI Taxonomy" id="1161919"/>
    <lineage>
        <taxon>Bacteria</taxon>
        <taxon>Pseudomonadati</taxon>
        <taxon>Pseudomonadota</taxon>
        <taxon>Gammaproteobacteria</taxon>
        <taxon>Enterobacterales</taxon>
        <taxon>Erwiniaceae</taxon>
        <taxon>Erwinia</taxon>
    </lineage>
</organism>
<dbReference type="GO" id="GO:0016491">
    <property type="term" value="F:oxidoreductase activity"/>
    <property type="evidence" value="ECO:0007669"/>
    <property type="project" value="InterPro"/>
</dbReference>
<accession>V5Z9J6</accession>
<dbReference type="EMBL" id="CAHS01000015">
    <property type="protein sequence ID" value="CCG87610.1"/>
    <property type="molecule type" value="Genomic_DNA"/>
</dbReference>
<proteinExistence type="predicted"/>
<dbReference type="PANTHER" id="PTHR43745">
    <property type="entry name" value="NITROREDUCTASE MJ1384-RELATED"/>
    <property type="match status" value="1"/>
</dbReference>
<name>V5Z9J6_9GAMM</name>
<reference evidence="1 2" key="1">
    <citation type="journal article" date="2013" name="Syst. Appl. Microbiol.">
        <title>Phylogenetic position and virulence apparatus of the pear flower necrosis pathogen Erwinia piriflorinigrans CFBP 5888T as assessed by comparative genomics.</title>
        <authorList>
            <person name="Smits T.H."/>
            <person name="Rezzonico F."/>
            <person name="Lopez M.M."/>
            <person name="Blom J."/>
            <person name="Goesmann A."/>
            <person name="Frey J.E."/>
            <person name="Duffy B."/>
        </authorList>
    </citation>
    <scope>NUCLEOTIDE SEQUENCE [LARGE SCALE GENOMIC DNA]</scope>
    <source>
        <strain evidence="2">CFBP5888</strain>
    </source>
</reference>
<protein>
    <recommendedName>
        <fullName evidence="3">Nitroreductase domain-containing protein</fullName>
    </recommendedName>
</protein>
<dbReference type="InterPro" id="IPR000415">
    <property type="entry name" value="Nitroreductase-like"/>
</dbReference>